<feature type="compositionally biased region" description="Polar residues" evidence="3">
    <location>
        <begin position="499"/>
        <end position="510"/>
    </location>
</feature>
<dbReference type="PANTHER" id="PTHR46093">
    <property type="entry name" value="ACYL-COA-BINDING DOMAIN-CONTAINING PROTEIN 5"/>
    <property type="match status" value="1"/>
</dbReference>
<evidence type="ECO:0000256" key="3">
    <source>
        <dbReference type="SAM" id="MobiDB-lite"/>
    </source>
</evidence>
<evidence type="ECO:0000313" key="7">
    <source>
        <dbReference type="Proteomes" id="UP000799779"/>
    </source>
</evidence>
<sequence>MKRLLNIIALFAASFLLLQRCIGAHKAPPVILVNATDADPLETCKRIFVQLFESGNRVYMYGGRSWVRNGTQPWYPVCNHYLRIADFTRARNLSDPTILDVKDIPGNITIFDKGAFWVDSKKAYIVGGEVDSEPWLSWEGELLRSNYTAFKGSTIFSYGLATEKWSSEPAVQPNSGAQVNDSFSDGAFAYNAEFGKAFYFSGNNWAGARRAYPNIGPEDDYEFVDRDHSEVSGNGNLLIFDTASFRWTNSTTDTQLTTTGTGSGQLVFLPSTKSSSGGLAIFFGGQKRNDQTMDMRKVLVYDSATSKFYSQITTSEGDHPEGRRSFCAVAVSAPDASSHNIFVYGGESTVHTDIPFSDMWILSVPSFHWIKLDVQSLPAKFLGCTLVGGKYMLTYGGNSTGSMGAGIQEHCDDQNYGLRLFDLTTLMWTSQYAGPASNKKNVFEIPKALYAIIGGNNQGGATLTSPARGFETTELASLFQPTITVSSTEESAVPSSSTNGPRSHSKSNNTSAIAGGVVGGITALAIIIGIVFLILRWKKKKHGSQVPAFTPAVVGADAHQPRLELVGEERLGPQSKPGLHEMYG</sequence>
<dbReference type="OrthoDB" id="10251809at2759"/>
<feature type="signal peptide" evidence="5">
    <location>
        <begin position="1"/>
        <end position="23"/>
    </location>
</feature>
<keyword evidence="4" id="KW-1133">Transmembrane helix</keyword>
<evidence type="ECO:0000256" key="5">
    <source>
        <dbReference type="SAM" id="SignalP"/>
    </source>
</evidence>
<keyword evidence="2" id="KW-0677">Repeat</keyword>
<evidence type="ECO:0000256" key="4">
    <source>
        <dbReference type="SAM" id="Phobius"/>
    </source>
</evidence>
<feature type="transmembrane region" description="Helical" evidence="4">
    <location>
        <begin position="512"/>
        <end position="535"/>
    </location>
</feature>
<feature type="region of interest" description="Disordered" evidence="3">
    <location>
        <begin position="487"/>
        <end position="510"/>
    </location>
</feature>
<keyword evidence="4" id="KW-0472">Membrane</keyword>
<keyword evidence="7" id="KW-1185">Reference proteome</keyword>
<dbReference type="PANTHER" id="PTHR46093:SF18">
    <property type="entry name" value="FIBRONECTIN TYPE-III DOMAIN-CONTAINING PROTEIN"/>
    <property type="match status" value="1"/>
</dbReference>
<dbReference type="EMBL" id="ML977560">
    <property type="protein sequence ID" value="KAF2006454.1"/>
    <property type="molecule type" value="Genomic_DNA"/>
</dbReference>
<proteinExistence type="predicted"/>
<evidence type="ECO:0008006" key="8">
    <source>
        <dbReference type="Google" id="ProtNLM"/>
    </source>
</evidence>
<dbReference type="Proteomes" id="UP000799779">
    <property type="component" value="Unassembled WGS sequence"/>
</dbReference>
<organism evidence="6 7">
    <name type="scientific">Amniculicola lignicola CBS 123094</name>
    <dbReference type="NCBI Taxonomy" id="1392246"/>
    <lineage>
        <taxon>Eukaryota</taxon>
        <taxon>Fungi</taxon>
        <taxon>Dikarya</taxon>
        <taxon>Ascomycota</taxon>
        <taxon>Pezizomycotina</taxon>
        <taxon>Dothideomycetes</taxon>
        <taxon>Pleosporomycetidae</taxon>
        <taxon>Pleosporales</taxon>
        <taxon>Amniculicolaceae</taxon>
        <taxon>Amniculicola</taxon>
    </lineage>
</organism>
<feature type="compositionally biased region" description="Low complexity" evidence="3">
    <location>
        <begin position="487"/>
        <end position="498"/>
    </location>
</feature>
<dbReference type="SUPFAM" id="SSF50965">
    <property type="entry name" value="Galactose oxidase, central domain"/>
    <property type="match status" value="1"/>
</dbReference>
<protein>
    <recommendedName>
        <fullName evidence="8">Galactose oxidase</fullName>
    </recommendedName>
</protein>
<dbReference type="Gene3D" id="1.20.5.510">
    <property type="entry name" value="Single helix bin"/>
    <property type="match status" value="1"/>
</dbReference>
<dbReference type="Gene3D" id="2.120.10.80">
    <property type="entry name" value="Kelch-type beta propeller"/>
    <property type="match status" value="1"/>
</dbReference>
<evidence type="ECO:0000256" key="2">
    <source>
        <dbReference type="ARBA" id="ARBA00022737"/>
    </source>
</evidence>
<dbReference type="Pfam" id="PF24681">
    <property type="entry name" value="Kelch_KLHDC2_KLHL20_DRC7"/>
    <property type="match status" value="1"/>
</dbReference>
<dbReference type="AlphaFoldDB" id="A0A6A5WZP1"/>
<keyword evidence="1" id="KW-0880">Kelch repeat</keyword>
<evidence type="ECO:0000256" key="1">
    <source>
        <dbReference type="ARBA" id="ARBA00022441"/>
    </source>
</evidence>
<evidence type="ECO:0000313" key="6">
    <source>
        <dbReference type="EMBL" id="KAF2006454.1"/>
    </source>
</evidence>
<name>A0A6A5WZP1_9PLEO</name>
<feature type="chain" id="PRO_5025516481" description="Galactose oxidase" evidence="5">
    <location>
        <begin position="24"/>
        <end position="584"/>
    </location>
</feature>
<dbReference type="InterPro" id="IPR015915">
    <property type="entry name" value="Kelch-typ_b-propeller"/>
</dbReference>
<gene>
    <name evidence="6" type="ORF">P154DRAFT_559494</name>
</gene>
<keyword evidence="4" id="KW-0812">Transmembrane</keyword>
<dbReference type="CDD" id="cd12087">
    <property type="entry name" value="TM_EGFR-like"/>
    <property type="match status" value="1"/>
</dbReference>
<dbReference type="InterPro" id="IPR011043">
    <property type="entry name" value="Gal_Oxase/kelch_b-propeller"/>
</dbReference>
<reference evidence="6" key="1">
    <citation type="journal article" date="2020" name="Stud. Mycol.">
        <title>101 Dothideomycetes genomes: a test case for predicting lifestyles and emergence of pathogens.</title>
        <authorList>
            <person name="Haridas S."/>
            <person name="Albert R."/>
            <person name="Binder M."/>
            <person name="Bloem J."/>
            <person name="Labutti K."/>
            <person name="Salamov A."/>
            <person name="Andreopoulos B."/>
            <person name="Baker S."/>
            <person name="Barry K."/>
            <person name="Bills G."/>
            <person name="Bluhm B."/>
            <person name="Cannon C."/>
            <person name="Castanera R."/>
            <person name="Culley D."/>
            <person name="Daum C."/>
            <person name="Ezra D."/>
            <person name="Gonzalez J."/>
            <person name="Henrissat B."/>
            <person name="Kuo A."/>
            <person name="Liang C."/>
            <person name="Lipzen A."/>
            <person name="Lutzoni F."/>
            <person name="Magnuson J."/>
            <person name="Mondo S."/>
            <person name="Nolan M."/>
            <person name="Ohm R."/>
            <person name="Pangilinan J."/>
            <person name="Park H.-J."/>
            <person name="Ramirez L."/>
            <person name="Alfaro M."/>
            <person name="Sun H."/>
            <person name="Tritt A."/>
            <person name="Yoshinaga Y."/>
            <person name="Zwiers L.-H."/>
            <person name="Turgeon B."/>
            <person name="Goodwin S."/>
            <person name="Spatafora J."/>
            <person name="Crous P."/>
            <person name="Grigoriev I."/>
        </authorList>
    </citation>
    <scope>NUCLEOTIDE SEQUENCE</scope>
    <source>
        <strain evidence="6">CBS 123094</strain>
    </source>
</reference>
<keyword evidence="5" id="KW-0732">Signal</keyword>
<accession>A0A6A5WZP1</accession>